<feature type="non-terminal residue" evidence="1">
    <location>
        <position position="23"/>
    </location>
</feature>
<name>A0A6G0ZEN1_APHCR</name>
<organism evidence="1 2">
    <name type="scientific">Aphis craccivora</name>
    <name type="common">Cowpea aphid</name>
    <dbReference type="NCBI Taxonomy" id="307492"/>
    <lineage>
        <taxon>Eukaryota</taxon>
        <taxon>Metazoa</taxon>
        <taxon>Ecdysozoa</taxon>
        <taxon>Arthropoda</taxon>
        <taxon>Hexapoda</taxon>
        <taxon>Insecta</taxon>
        <taxon>Pterygota</taxon>
        <taxon>Neoptera</taxon>
        <taxon>Paraneoptera</taxon>
        <taxon>Hemiptera</taxon>
        <taxon>Sternorrhyncha</taxon>
        <taxon>Aphidomorpha</taxon>
        <taxon>Aphidoidea</taxon>
        <taxon>Aphididae</taxon>
        <taxon>Aphidini</taxon>
        <taxon>Aphis</taxon>
        <taxon>Aphis</taxon>
    </lineage>
</organism>
<evidence type="ECO:0000313" key="2">
    <source>
        <dbReference type="Proteomes" id="UP000478052"/>
    </source>
</evidence>
<evidence type="ECO:0000313" key="1">
    <source>
        <dbReference type="EMBL" id="KAF0769208.1"/>
    </source>
</evidence>
<dbReference type="AlphaFoldDB" id="A0A6G0ZEN1"/>
<gene>
    <name evidence="1" type="ORF">FWK35_00010384</name>
</gene>
<proteinExistence type="predicted"/>
<reference evidence="1 2" key="1">
    <citation type="submission" date="2019-08" db="EMBL/GenBank/DDBJ databases">
        <title>Whole genome of Aphis craccivora.</title>
        <authorList>
            <person name="Voronova N.V."/>
            <person name="Shulinski R.S."/>
            <person name="Bandarenka Y.V."/>
            <person name="Zhorov D.G."/>
            <person name="Warner D."/>
        </authorList>
    </citation>
    <scope>NUCLEOTIDE SEQUENCE [LARGE SCALE GENOMIC DNA]</scope>
    <source>
        <strain evidence="1">180601</strain>
        <tissue evidence="1">Whole Body</tissue>
    </source>
</reference>
<dbReference type="EMBL" id="VUJU01000631">
    <property type="protein sequence ID" value="KAF0769208.1"/>
    <property type="molecule type" value="Genomic_DNA"/>
</dbReference>
<dbReference type="Proteomes" id="UP000478052">
    <property type="component" value="Unassembled WGS sequence"/>
</dbReference>
<protein>
    <submittedName>
        <fullName evidence="1">Uncharacterized protein</fullName>
    </submittedName>
</protein>
<accession>A0A6G0ZEN1</accession>
<comment type="caution">
    <text evidence="1">The sequence shown here is derived from an EMBL/GenBank/DDBJ whole genome shotgun (WGS) entry which is preliminary data.</text>
</comment>
<sequence>MKEIAASKKKKIDIMDDVIELAY</sequence>
<keyword evidence="2" id="KW-1185">Reference proteome</keyword>